<keyword evidence="1" id="KW-1133">Transmembrane helix</keyword>
<keyword evidence="1" id="KW-0812">Transmembrane</keyword>
<dbReference type="Proteomes" id="UP000054560">
    <property type="component" value="Unassembled WGS sequence"/>
</dbReference>
<dbReference type="GeneID" id="25911953"/>
<evidence type="ECO:0000256" key="1">
    <source>
        <dbReference type="SAM" id="Phobius"/>
    </source>
</evidence>
<dbReference type="InterPro" id="IPR007246">
    <property type="entry name" value="Gaa1"/>
</dbReference>
<evidence type="ECO:0000313" key="2">
    <source>
        <dbReference type="EMBL" id="KNC76039.1"/>
    </source>
</evidence>
<feature type="non-terminal residue" evidence="2">
    <location>
        <position position="1"/>
    </location>
</feature>
<feature type="transmembrane region" description="Helical" evidence="1">
    <location>
        <begin position="68"/>
        <end position="90"/>
    </location>
</feature>
<reference evidence="2 3" key="1">
    <citation type="submission" date="2011-02" db="EMBL/GenBank/DDBJ databases">
        <title>The Genome Sequence of Sphaeroforma arctica JP610.</title>
        <authorList>
            <consortium name="The Broad Institute Genome Sequencing Platform"/>
            <person name="Russ C."/>
            <person name="Cuomo C."/>
            <person name="Young S.K."/>
            <person name="Zeng Q."/>
            <person name="Gargeya S."/>
            <person name="Alvarado L."/>
            <person name="Berlin A."/>
            <person name="Chapman S.B."/>
            <person name="Chen Z."/>
            <person name="Freedman E."/>
            <person name="Gellesch M."/>
            <person name="Goldberg J."/>
            <person name="Griggs A."/>
            <person name="Gujja S."/>
            <person name="Heilman E."/>
            <person name="Heiman D."/>
            <person name="Howarth C."/>
            <person name="Mehta T."/>
            <person name="Neiman D."/>
            <person name="Pearson M."/>
            <person name="Roberts A."/>
            <person name="Saif S."/>
            <person name="Shea T."/>
            <person name="Shenoy N."/>
            <person name="Sisk P."/>
            <person name="Stolte C."/>
            <person name="Sykes S."/>
            <person name="White J."/>
            <person name="Yandava C."/>
            <person name="Burger G."/>
            <person name="Gray M.W."/>
            <person name="Holland P.W.H."/>
            <person name="King N."/>
            <person name="Lang F.B.F."/>
            <person name="Roger A.J."/>
            <person name="Ruiz-Trillo I."/>
            <person name="Haas B."/>
            <person name="Nusbaum C."/>
            <person name="Birren B."/>
        </authorList>
    </citation>
    <scope>NUCLEOTIDE SEQUENCE [LARGE SCALE GENOMIC DNA]</scope>
    <source>
        <strain evidence="2 3">JP610</strain>
    </source>
</reference>
<protein>
    <submittedName>
        <fullName evidence="2">Uncharacterized protein</fullName>
    </submittedName>
</protein>
<dbReference type="Pfam" id="PF04114">
    <property type="entry name" value="Gaa1"/>
    <property type="match status" value="1"/>
</dbReference>
<dbReference type="AlphaFoldDB" id="A0A0L0FGY5"/>
<keyword evidence="3" id="KW-1185">Reference proteome</keyword>
<accession>A0A0L0FGY5</accession>
<gene>
    <name evidence="2" type="ORF">SARC_11449</name>
</gene>
<name>A0A0L0FGY5_9EUKA</name>
<organism evidence="2 3">
    <name type="scientific">Sphaeroforma arctica JP610</name>
    <dbReference type="NCBI Taxonomy" id="667725"/>
    <lineage>
        <taxon>Eukaryota</taxon>
        <taxon>Ichthyosporea</taxon>
        <taxon>Ichthyophonida</taxon>
        <taxon>Sphaeroforma</taxon>
    </lineage>
</organism>
<feature type="transmembrane region" description="Helical" evidence="1">
    <location>
        <begin position="25"/>
        <end position="56"/>
    </location>
</feature>
<dbReference type="EMBL" id="KQ243289">
    <property type="protein sequence ID" value="KNC76039.1"/>
    <property type="molecule type" value="Genomic_DNA"/>
</dbReference>
<keyword evidence="1" id="KW-0472">Membrane</keyword>
<proteinExistence type="predicted"/>
<sequence length="132" mass="14560">HTDEPLTSPAEPVGTWVLVKCFLSLYAAISIASIALINFSLALILAVVLVPACVLVQPLSRYYQSQLVTIYLMCVSPLALYLLVTSVYSWQAFDHIARIIQLYQLLSIWTVPVVGMVVLPVVVLLQNVIFAN</sequence>
<evidence type="ECO:0000313" key="3">
    <source>
        <dbReference type="Proteomes" id="UP000054560"/>
    </source>
</evidence>
<dbReference type="GO" id="GO:0042765">
    <property type="term" value="C:GPI-anchor transamidase complex"/>
    <property type="evidence" value="ECO:0007669"/>
    <property type="project" value="InterPro"/>
</dbReference>
<dbReference type="RefSeq" id="XP_014149941.1">
    <property type="nucleotide sequence ID" value="XM_014294466.1"/>
</dbReference>
<feature type="transmembrane region" description="Helical" evidence="1">
    <location>
        <begin position="102"/>
        <end position="125"/>
    </location>
</feature>